<organism evidence="2 3">
    <name type="scientific">Propylenella binzhouense</name>
    <dbReference type="NCBI Taxonomy" id="2555902"/>
    <lineage>
        <taxon>Bacteria</taxon>
        <taxon>Pseudomonadati</taxon>
        <taxon>Pseudomonadota</taxon>
        <taxon>Alphaproteobacteria</taxon>
        <taxon>Hyphomicrobiales</taxon>
        <taxon>Propylenellaceae</taxon>
        <taxon>Propylenella</taxon>
    </lineage>
</organism>
<evidence type="ECO:0008006" key="4">
    <source>
        <dbReference type="Google" id="ProtNLM"/>
    </source>
</evidence>
<sequence>MLHSHAEQAEELDGLFPTVPAQSALRMGSTNPQARMPVLFDEEGASWDFATPTPRPSFKLEPGESLFTIGSCFARGVEQHLAGAGFDLPTLRFTVPPEERTRAGRSRTGCSTSTIPIRW</sequence>
<dbReference type="AlphaFoldDB" id="A0A964WUK4"/>
<proteinExistence type="predicted"/>
<dbReference type="Proteomes" id="UP000773614">
    <property type="component" value="Unassembled WGS sequence"/>
</dbReference>
<protein>
    <recommendedName>
        <fullName evidence="4">GSCFA domain-containing protein</fullName>
    </recommendedName>
</protein>
<evidence type="ECO:0000313" key="3">
    <source>
        <dbReference type="Proteomes" id="UP000773614"/>
    </source>
</evidence>
<dbReference type="OrthoDB" id="369216at2"/>
<accession>A0A964WUK4</accession>
<comment type="caution">
    <text evidence="2">The sequence shown here is derived from an EMBL/GenBank/DDBJ whole genome shotgun (WGS) entry which is preliminary data.</text>
</comment>
<keyword evidence="3" id="KW-1185">Reference proteome</keyword>
<reference evidence="2" key="1">
    <citation type="submission" date="2019-03" db="EMBL/GenBank/DDBJ databases">
        <title>Afifella sp. nov., isolated from activated sludge.</title>
        <authorList>
            <person name="Li Q."/>
            <person name="Liu Y."/>
        </authorList>
    </citation>
    <scope>NUCLEOTIDE SEQUENCE</scope>
    <source>
        <strain evidence="2">L72</strain>
    </source>
</reference>
<evidence type="ECO:0000313" key="2">
    <source>
        <dbReference type="EMBL" id="MYZ48935.1"/>
    </source>
</evidence>
<feature type="compositionally biased region" description="Polar residues" evidence="1">
    <location>
        <begin position="108"/>
        <end position="119"/>
    </location>
</feature>
<dbReference type="EMBL" id="SPKJ01000054">
    <property type="protein sequence ID" value="MYZ48935.1"/>
    <property type="molecule type" value="Genomic_DNA"/>
</dbReference>
<name>A0A964WUK4_9HYPH</name>
<gene>
    <name evidence="2" type="ORF">E4O86_14565</name>
</gene>
<dbReference type="RefSeq" id="WP_161141283.1">
    <property type="nucleotide sequence ID" value="NZ_SPKJ01000054.1"/>
</dbReference>
<feature type="region of interest" description="Disordered" evidence="1">
    <location>
        <begin position="99"/>
        <end position="119"/>
    </location>
</feature>
<evidence type="ECO:0000256" key="1">
    <source>
        <dbReference type="SAM" id="MobiDB-lite"/>
    </source>
</evidence>